<proteinExistence type="predicted"/>
<sequence>MFVNARDRGFTVLSNRESGYGRYDIAIFSESGGYEMAIIIEFKVVKKNKNLVDMAREGLDQIEEKQYRAGLHKDTKKLLEIGIAFEGKKACVLGHLLHRTDEGTWNKDLISY</sequence>
<accession>A0A397IPN7</accession>
<gene>
    <name evidence="1" type="ORF">Glove_169g63</name>
</gene>
<organism evidence="1 2">
    <name type="scientific">Diversispora epigaea</name>
    <dbReference type="NCBI Taxonomy" id="1348612"/>
    <lineage>
        <taxon>Eukaryota</taxon>
        <taxon>Fungi</taxon>
        <taxon>Fungi incertae sedis</taxon>
        <taxon>Mucoromycota</taxon>
        <taxon>Glomeromycotina</taxon>
        <taxon>Glomeromycetes</taxon>
        <taxon>Diversisporales</taxon>
        <taxon>Diversisporaceae</taxon>
        <taxon>Diversispora</taxon>
    </lineage>
</organism>
<name>A0A397IPN7_9GLOM</name>
<reference evidence="1 2" key="1">
    <citation type="submission" date="2018-08" db="EMBL/GenBank/DDBJ databases">
        <title>Genome and evolution of the arbuscular mycorrhizal fungus Diversispora epigaea (formerly Glomus versiforme) and its bacterial endosymbionts.</title>
        <authorList>
            <person name="Sun X."/>
            <person name="Fei Z."/>
            <person name="Harrison M."/>
        </authorList>
    </citation>
    <scope>NUCLEOTIDE SEQUENCE [LARGE SCALE GENOMIC DNA]</scope>
    <source>
        <strain evidence="1 2">IT104</strain>
    </source>
</reference>
<dbReference type="EMBL" id="PQFF01000159">
    <property type="protein sequence ID" value="RHZ77895.1"/>
    <property type="molecule type" value="Genomic_DNA"/>
</dbReference>
<protein>
    <submittedName>
        <fullName evidence="1">Uncharacterized protein</fullName>
    </submittedName>
</protein>
<evidence type="ECO:0000313" key="2">
    <source>
        <dbReference type="Proteomes" id="UP000266861"/>
    </source>
</evidence>
<dbReference type="OrthoDB" id="2391409at2759"/>
<dbReference type="Pfam" id="PF08011">
    <property type="entry name" value="PDDEXK_9"/>
    <property type="match status" value="1"/>
</dbReference>
<dbReference type="InterPro" id="IPR012547">
    <property type="entry name" value="PDDEXK_9"/>
</dbReference>
<keyword evidence="2" id="KW-1185">Reference proteome</keyword>
<dbReference type="AlphaFoldDB" id="A0A397IPN7"/>
<evidence type="ECO:0000313" key="1">
    <source>
        <dbReference type="EMBL" id="RHZ77895.1"/>
    </source>
</evidence>
<comment type="caution">
    <text evidence="1">The sequence shown here is derived from an EMBL/GenBank/DDBJ whole genome shotgun (WGS) entry which is preliminary data.</text>
</comment>
<dbReference type="Proteomes" id="UP000266861">
    <property type="component" value="Unassembled WGS sequence"/>
</dbReference>
<dbReference type="STRING" id="1348612.A0A397IPN7"/>